<keyword evidence="2" id="KW-0378">Hydrolase</keyword>
<dbReference type="SUPFAM" id="SSF53474">
    <property type="entry name" value="alpha/beta-Hydrolases"/>
    <property type="match status" value="1"/>
</dbReference>
<feature type="transmembrane region" description="Helical" evidence="1">
    <location>
        <begin position="526"/>
        <end position="548"/>
    </location>
</feature>
<proteinExistence type="predicted"/>
<evidence type="ECO:0000313" key="3">
    <source>
        <dbReference type="Proteomes" id="UP000252345"/>
    </source>
</evidence>
<keyword evidence="1" id="KW-0472">Membrane</keyword>
<protein>
    <submittedName>
        <fullName evidence="2">Alpha/beta hydrolase</fullName>
    </submittedName>
</protein>
<dbReference type="Proteomes" id="UP000252345">
    <property type="component" value="Unassembled WGS sequence"/>
</dbReference>
<dbReference type="EMBL" id="PDCH01000011">
    <property type="protein sequence ID" value="RBP99071.1"/>
    <property type="molecule type" value="Genomic_DNA"/>
</dbReference>
<reference evidence="2 3" key="1">
    <citation type="submission" date="2017-10" db="EMBL/GenBank/DDBJ databases">
        <title>Bifidobacterium xylocopum sp. nov. and Bifidobacterium aemilianum sp. nov., from the carpenter bee (Xylocopa violacea) digestive tract.</title>
        <authorList>
            <person name="Alberoni D."/>
            <person name="Baffoni L."/>
            <person name="Di Gioia D."/>
            <person name="Gaggia F."/>
            <person name="Biavati B."/>
        </authorList>
    </citation>
    <scope>NUCLEOTIDE SEQUENCE [LARGE SCALE GENOMIC DNA]</scope>
    <source>
        <strain evidence="2 3">XV2</strain>
    </source>
</reference>
<dbReference type="GO" id="GO:0016787">
    <property type="term" value="F:hydrolase activity"/>
    <property type="evidence" value="ECO:0007669"/>
    <property type="project" value="UniProtKB-KW"/>
</dbReference>
<dbReference type="Gene3D" id="3.40.50.1820">
    <property type="entry name" value="alpha/beta hydrolase"/>
    <property type="match status" value="1"/>
</dbReference>
<name>A0A366KEH6_9BIFI</name>
<gene>
    <name evidence="2" type="ORF">CRD59_05855</name>
</gene>
<sequence length="550" mass="59638">MACLPVFIILMGILVSISHLTAVPWKYEPVDQNMETLTPDTSVTFDNPQRVPMEQVGAYPVTHRYAWVDARRSATGEVQRIRVQVREPVDAPGRRPAILFMHGAGSGTCDDSFGDVAGAMASAGFVTAVTDKPMWSTTDIDRDYPASAKAYDKVIEYLRGQAEVDPDQVGIYATSESTWISSFLLRDDKRIAFQILLSPMVYSPRHALGFFVAQDFAIAGANPGYQSVVRRLFSTDADLFGLHNLDIETGVRSAYAIPTLVAYGTKDVMTAQVEGAQKILALAHDAGNWNVSVRSYAVSNHVLRLGDEAVAGTPLADHYLKDIIDWSQGQVHALQQTSPPVAGATIHQSIAVPLDLYGRRKLTVYMILVHSSALVFLLVSALLVLTAGIVKLVRLFRRDKRPVLGFSHGFGGSLALIAGSTLAALLLLGAGLGQVIQALVKLGWGGVPDPAGVSDWSWPVIQVVSALVVWAWSRVLVRLHEVATVAGVRRLPRQDRHDGCKRTVIASSLKGHDSQSALASSRLGRVLFGSTALAMLSLLLVFAFWGLFIY</sequence>
<keyword evidence="1" id="KW-1133">Transmembrane helix</keyword>
<dbReference type="OrthoDB" id="3239312at2"/>
<feature type="transmembrane region" description="Helical" evidence="1">
    <location>
        <begin position="364"/>
        <end position="393"/>
    </location>
</feature>
<keyword evidence="1" id="KW-0812">Transmembrane</keyword>
<dbReference type="SUPFAM" id="SSF103473">
    <property type="entry name" value="MFS general substrate transporter"/>
    <property type="match status" value="1"/>
</dbReference>
<accession>A0A366KEH6</accession>
<feature type="transmembrane region" description="Helical" evidence="1">
    <location>
        <begin position="414"/>
        <end position="436"/>
    </location>
</feature>
<comment type="caution">
    <text evidence="2">The sequence shown here is derived from an EMBL/GenBank/DDBJ whole genome shotgun (WGS) entry which is preliminary data.</text>
</comment>
<dbReference type="AlphaFoldDB" id="A0A366KEH6"/>
<dbReference type="InterPro" id="IPR029058">
    <property type="entry name" value="AB_hydrolase_fold"/>
</dbReference>
<keyword evidence="3" id="KW-1185">Reference proteome</keyword>
<evidence type="ECO:0000313" key="2">
    <source>
        <dbReference type="EMBL" id="RBP99071.1"/>
    </source>
</evidence>
<organism evidence="2 3">
    <name type="scientific">Bifidobacterium xylocopae</name>
    <dbReference type="NCBI Taxonomy" id="2493119"/>
    <lineage>
        <taxon>Bacteria</taxon>
        <taxon>Bacillati</taxon>
        <taxon>Actinomycetota</taxon>
        <taxon>Actinomycetes</taxon>
        <taxon>Bifidobacteriales</taxon>
        <taxon>Bifidobacteriaceae</taxon>
        <taxon>Bifidobacterium</taxon>
    </lineage>
</organism>
<dbReference type="InterPro" id="IPR036259">
    <property type="entry name" value="MFS_trans_sf"/>
</dbReference>
<dbReference type="RefSeq" id="WP_113853749.1">
    <property type="nucleotide sequence ID" value="NZ_PDCH01000011.1"/>
</dbReference>
<evidence type="ECO:0000256" key="1">
    <source>
        <dbReference type="SAM" id="Phobius"/>
    </source>
</evidence>